<comment type="caution">
    <text evidence="2">The sequence shown here is derived from an EMBL/GenBank/DDBJ whole genome shotgun (WGS) entry which is preliminary data.</text>
</comment>
<dbReference type="Pfam" id="PF01966">
    <property type="entry name" value="HD"/>
    <property type="match status" value="1"/>
</dbReference>
<dbReference type="InterPro" id="IPR003607">
    <property type="entry name" value="HD/PDEase_dom"/>
</dbReference>
<dbReference type="AlphaFoldDB" id="A0A0M2NE62"/>
<dbReference type="SMART" id="SM00471">
    <property type="entry name" value="HDc"/>
    <property type="match status" value="2"/>
</dbReference>
<dbReference type="CDD" id="cd00077">
    <property type="entry name" value="HDc"/>
    <property type="match status" value="2"/>
</dbReference>
<dbReference type="Proteomes" id="UP000034076">
    <property type="component" value="Unassembled WGS sequence"/>
</dbReference>
<dbReference type="InterPro" id="IPR006674">
    <property type="entry name" value="HD_domain"/>
</dbReference>
<evidence type="ECO:0000259" key="1">
    <source>
        <dbReference type="PROSITE" id="PS51832"/>
    </source>
</evidence>
<protein>
    <submittedName>
        <fullName evidence="2">Response regulator</fullName>
    </submittedName>
</protein>
<keyword evidence="3" id="KW-1185">Reference proteome</keyword>
<dbReference type="PANTHER" id="PTHR43155">
    <property type="entry name" value="CYCLIC DI-GMP PHOSPHODIESTERASE PA4108-RELATED"/>
    <property type="match status" value="1"/>
</dbReference>
<dbReference type="InterPro" id="IPR037522">
    <property type="entry name" value="HD_GYP_dom"/>
</dbReference>
<dbReference type="EMBL" id="LAYJ01000101">
    <property type="protein sequence ID" value="KKI50814.1"/>
    <property type="molecule type" value="Genomic_DNA"/>
</dbReference>
<dbReference type="SUPFAM" id="SSF109604">
    <property type="entry name" value="HD-domain/PDEase-like"/>
    <property type="match status" value="2"/>
</dbReference>
<accession>A0A0M2NE62</accession>
<dbReference type="PATRIC" id="fig|270498.16.peg.2803"/>
<dbReference type="RefSeq" id="WP_046443602.1">
    <property type="nucleotide sequence ID" value="NZ_JAXDTA010000151.1"/>
</dbReference>
<dbReference type="Pfam" id="PF13487">
    <property type="entry name" value="HD_5"/>
    <property type="match status" value="1"/>
</dbReference>
<dbReference type="PROSITE" id="PS51832">
    <property type="entry name" value="HD_GYP"/>
    <property type="match status" value="1"/>
</dbReference>
<proteinExistence type="predicted"/>
<gene>
    <name evidence="2" type="ORF">CHK_1740</name>
</gene>
<dbReference type="Gene3D" id="1.10.3210.10">
    <property type="entry name" value="Hypothetical protein af1432"/>
    <property type="match status" value="2"/>
</dbReference>
<reference evidence="2 3" key="1">
    <citation type="submission" date="2015-04" db="EMBL/GenBank/DDBJ databases">
        <title>Draft genome sequence of bacteremic isolate Catabacter hongkongensis type strain HKU16T.</title>
        <authorList>
            <person name="Lau S.K."/>
            <person name="Teng J.L."/>
            <person name="Huang Y."/>
            <person name="Curreem S.O."/>
            <person name="Tsui S.K."/>
            <person name="Woo P.C."/>
        </authorList>
    </citation>
    <scope>NUCLEOTIDE SEQUENCE [LARGE SCALE GENOMIC DNA]</scope>
    <source>
        <strain evidence="2 3">HKU16</strain>
    </source>
</reference>
<evidence type="ECO:0000313" key="3">
    <source>
        <dbReference type="Proteomes" id="UP000034076"/>
    </source>
</evidence>
<feature type="domain" description="HD-GYP" evidence="1">
    <location>
        <begin position="198"/>
        <end position="393"/>
    </location>
</feature>
<dbReference type="STRING" id="270498.CHK_1740"/>
<dbReference type="OrthoDB" id="9804747at2"/>
<sequence length="428" mass="49211">MPIIDANDISDLLQRTLNSVDERIVGHGKRVSFIVSRMLEAQGVYTQKEKQEICFLALLHDVGAYKTEEIDQMLRFETENIWEHSIYGYLFLLYLSPLTKFAQAVLFHHLSYDKLRETKTDCKDIAQILHLADRVDIFNEHEPKRKELLKEHLERSSGSRFSPEVLSLFWKADEKYHIWDGLEDDIDFHSMIGEVAFSQKTIRMYLNMIVFTIDFRSHHTVTHTVTTTQIAFRTAQLMGVDQDTLRKIYYGAMLHDLGKVGVPVEILEFPGKLSAQAMRVMRTHVDITGAILADSFDPVITQIALRHHEKLDGSGYQRGLMARDLTIPERIVAVSDIVSALYGTRSYKESFPKEKTLHIIQKQSGEGLIDKTVVAVISDNFDSIMETVKERCKPVWELYHKMQDEYRRLMEQYAGTALSTSAGKTDFA</sequence>
<name>A0A0M2NE62_9FIRM</name>
<dbReference type="PANTHER" id="PTHR43155:SF2">
    <property type="entry name" value="CYCLIC DI-GMP PHOSPHODIESTERASE PA4108"/>
    <property type="match status" value="1"/>
</dbReference>
<organism evidence="2 3">
    <name type="scientific">Christensenella hongkongensis</name>
    <dbReference type="NCBI Taxonomy" id="270498"/>
    <lineage>
        <taxon>Bacteria</taxon>
        <taxon>Bacillati</taxon>
        <taxon>Bacillota</taxon>
        <taxon>Clostridia</taxon>
        <taxon>Christensenellales</taxon>
        <taxon>Christensenellaceae</taxon>
        <taxon>Christensenella</taxon>
    </lineage>
</organism>
<evidence type="ECO:0000313" key="2">
    <source>
        <dbReference type="EMBL" id="KKI50814.1"/>
    </source>
</evidence>